<dbReference type="Proteomes" id="UP000078200">
    <property type="component" value="Unassembled WGS sequence"/>
</dbReference>
<sequence length="172" mass="19520">MEENNGRDVTSMYETCGTIQGCCENNKLQRVLNVTENCNNHETFDISNLWNLESVGIDPEAKHNNGLYEKTMNQIKFVKGLYAVKFPWKNIHEHLNDYTAIAEKQKISAFSKRSLPEDKFCTDARNRAILLKKLYLSQLTVLDARNKTHHGSTSIPVQQYSGTAVLILIGDA</sequence>
<evidence type="ECO:0000313" key="1">
    <source>
        <dbReference type="EnsemblMetazoa" id="GAUT012432-PA"/>
    </source>
</evidence>
<reference evidence="1" key="1">
    <citation type="submission" date="2020-05" db="UniProtKB">
        <authorList>
            <consortium name="EnsemblMetazoa"/>
        </authorList>
    </citation>
    <scope>IDENTIFICATION</scope>
    <source>
        <strain evidence="1">TTRI</strain>
    </source>
</reference>
<accession>A0A1A9UQU9</accession>
<keyword evidence="2" id="KW-1185">Reference proteome</keyword>
<dbReference type="EnsemblMetazoa" id="GAUT012432-RA">
    <property type="protein sequence ID" value="GAUT012432-PA"/>
    <property type="gene ID" value="GAUT012432"/>
</dbReference>
<organism evidence="1 2">
    <name type="scientific">Glossina austeni</name>
    <name type="common">Savannah tsetse fly</name>
    <dbReference type="NCBI Taxonomy" id="7395"/>
    <lineage>
        <taxon>Eukaryota</taxon>
        <taxon>Metazoa</taxon>
        <taxon>Ecdysozoa</taxon>
        <taxon>Arthropoda</taxon>
        <taxon>Hexapoda</taxon>
        <taxon>Insecta</taxon>
        <taxon>Pterygota</taxon>
        <taxon>Neoptera</taxon>
        <taxon>Endopterygota</taxon>
        <taxon>Diptera</taxon>
        <taxon>Brachycera</taxon>
        <taxon>Muscomorpha</taxon>
        <taxon>Hippoboscoidea</taxon>
        <taxon>Glossinidae</taxon>
        <taxon>Glossina</taxon>
    </lineage>
</organism>
<proteinExistence type="predicted"/>
<dbReference type="AlphaFoldDB" id="A0A1A9UQU9"/>
<evidence type="ECO:0000313" key="2">
    <source>
        <dbReference type="Proteomes" id="UP000078200"/>
    </source>
</evidence>
<dbReference type="VEuPathDB" id="VectorBase:GAUT012432"/>
<protein>
    <submittedName>
        <fullName evidence="1">Uncharacterized protein</fullName>
    </submittedName>
</protein>
<name>A0A1A9UQU9_GLOAU</name>